<name>A0ABQ3G4W8_9BURK</name>
<evidence type="ECO:0000313" key="2">
    <source>
        <dbReference type="EMBL" id="GHC89946.1"/>
    </source>
</evidence>
<feature type="transmembrane region" description="Helical" evidence="1">
    <location>
        <begin position="75"/>
        <end position="95"/>
    </location>
</feature>
<dbReference type="RefSeq" id="WP_189688503.1">
    <property type="nucleotide sequence ID" value="NZ_BMYK01000012.1"/>
</dbReference>
<dbReference type="EMBL" id="BMYK01000012">
    <property type="protein sequence ID" value="GHC89946.1"/>
    <property type="molecule type" value="Genomic_DNA"/>
</dbReference>
<dbReference type="Gene3D" id="1.20.1280.290">
    <property type="match status" value="1"/>
</dbReference>
<feature type="transmembrane region" description="Helical" evidence="1">
    <location>
        <begin position="50"/>
        <end position="69"/>
    </location>
</feature>
<protein>
    <recommendedName>
        <fullName evidence="4">PQ-loop repeat-containing protein</fullName>
    </recommendedName>
</protein>
<keyword evidence="3" id="KW-1185">Reference proteome</keyword>
<keyword evidence="1" id="KW-1133">Transmembrane helix</keyword>
<feature type="transmembrane region" description="Helical" evidence="1">
    <location>
        <begin position="12"/>
        <end position="29"/>
    </location>
</feature>
<comment type="caution">
    <text evidence="2">The sequence shown here is derived from an EMBL/GenBank/DDBJ whole genome shotgun (WGS) entry which is preliminary data.</text>
</comment>
<evidence type="ECO:0000313" key="3">
    <source>
        <dbReference type="Proteomes" id="UP000626210"/>
    </source>
</evidence>
<evidence type="ECO:0000256" key="1">
    <source>
        <dbReference type="SAM" id="Phobius"/>
    </source>
</evidence>
<reference evidence="3" key="1">
    <citation type="journal article" date="2019" name="Int. J. Syst. Evol. Microbiol.">
        <title>The Global Catalogue of Microorganisms (GCM) 10K type strain sequencing project: providing services to taxonomists for standard genome sequencing and annotation.</title>
        <authorList>
            <consortium name="The Broad Institute Genomics Platform"/>
            <consortium name="The Broad Institute Genome Sequencing Center for Infectious Disease"/>
            <person name="Wu L."/>
            <person name="Ma J."/>
        </authorList>
    </citation>
    <scope>NUCLEOTIDE SEQUENCE [LARGE SCALE GENOMIC DNA]</scope>
    <source>
        <strain evidence="3">KCTC 23314</strain>
    </source>
</reference>
<gene>
    <name evidence="2" type="ORF">GCM10007320_38080</name>
</gene>
<keyword evidence="1" id="KW-0472">Membrane</keyword>
<dbReference type="Proteomes" id="UP000626210">
    <property type="component" value="Unassembled WGS sequence"/>
</dbReference>
<sequence>MTAWSLAMPEGPLAIVGWAYLLSNALRVFTYVPQIVTVWRCEDGARSLSLLTWWSWVVSNIATTAYGLLVLRDLPFLLIALLNLSGCGAVAMIAVHRRAQWRRRIA</sequence>
<organism evidence="2 3">
    <name type="scientific">Pseudorhodoferax aquiterrae</name>
    <dbReference type="NCBI Taxonomy" id="747304"/>
    <lineage>
        <taxon>Bacteria</taxon>
        <taxon>Pseudomonadati</taxon>
        <taxon>Pseudomonadota</taxon>
        <taxon>Betaproteobacteria</taxon>
        <taxon>Burkholderiales</taxon>
        <taxon>Comamonadaceae</taxon>
    </lineage>
</organism>
<evidence type="ECO:0008006" key="4">
    <source>
        <dbReference type="Google" id="ProtNLM"/>
    </source>
</evidence>
<proteinExistence type="predicted"/>
<keyword evidence="1" id="KW-0812">Transmembrane</keyword>
<accession>A0ABQ3G4W8</accession>